<sequence>MDKFTRTMLEETGLLGMVGKAERGQAAIDAIRDNEAVYLMAVGGSAYLVAQAIKKIAGSGLRRFRHGSHLRI</sequence>
<reference evidence="5" key="1">
    <citation type="journal article" date="2019" name="Microbiol. Resour. Announc.">
        <title>Complete Genome Sequence of Halomonas olivaria, a Moderately Halophilic Bacterium Isolated from Olive Processing Effluents, Obtained by Nanopore Sequencing.</title>
        <authorList>
            <person name="Nagata S."/>
            <person name="Ii K.M."/>
            <person name="Tsukimi T."/>
            <person name="Miura M.C."/>
            <person name="Galipon J."/>
            <person name="Arakawa K."/>
        </authorList>
    </citation>
    <scope>NUCLEOTIDE SEQUENCE [LARGE SCALE GENOMIC DNA]</scope>
    <source>
        <strain evidence="5">TYRC17</strain>
    </source>
</reference>
<keyword evidence="2" id="KW-0456">Lyase</keyword>
<dbReference type="InterPro" id="IPR036660">
    <property type="entry name" value="Fe-S_hydroAse_TtdB_cat_sf"/>
</dbReference>
<evidence type="ECO:0000313" key="5">
    <source>
        <dbReference type="Proteomes" id="UP000289555"/>
    </source>
</evidence>
<organism evidence="4 5">
    <name type="scientific">Vreelandella olivaria</name>
    <dbReference type="NCBI Taxonomy" id="390919"/>
    <lineage>
        <taxon>Bacteria</taxon>
        <taxon>Pseudomonadati</taxon>
        <taxon>Pseudomonadota</taxon>
        <taxon>Gammaproteobacteria</taxon>
        <taxon>Oceanospirillales</taxon>
        <taxon>Halomonadaceae</taxon>
        <taxon>Vreelandella</taxon>
    </lineage>
</organism>
<dbReference type="PANTHER" id="PTHR43351:SF2">
    <property type="entry name" value="L(+)-TARTRATE DEHYDRATASE SUBUNIT BETA-RELATED"/>
    <property type="match status" value="1"/>
</dbReference>
<protein>
    <recommendedName>
        <fullName evidence="3">Fe-S hydro-lyase tartrate dehydratase beta-type catalytic domain-containing protein</fullName>
    </recommendedName>
</protein>
<gene>
    <name evidence="4" type="ORF">HORIV_36990</name>
</gene>
<dbReference type="PANTHER" id="PTHR43351">
    <property type="entry name" value="L(+)-TARTRATE DEHYDRATASE SUBUNIT BETA"/>
    <property type="match status" value="1"/>
</dbReference>
<evidence type="ECO:0000313" key="4">
    <source>
        <dbReference type="EMBL" id="BBI51278.1"/>
    </source>
</evidence>
<dbReference type="InterPro" id="IPR004647">
    <property type="entry name" value="Fe-S_hydro-lyase_TtdB-typ_cat"/>
</dbReference>
<evidence type="ECO:0000259" key="3">
    <source>
        <dbReference type="Pfam" id="PF05683"/>
    </source>
</evidence>
<evidence type="ECO:0000256" key="1">
    <source>
        <dbReference type="ARBA" id="ARBA00008876"/>
    </source>
</evidence>
<dbReference type="SUPFAM" id="SSF117457">
    <property type="entry name" value="FumA C-terminal domain-like"/>
    <property type="match status" value="1"/>
</dbReference>
<dbReference type="Gene3D" id="3.20.130.10">
    <property type="entry name" value="Fe-S hydro-lyase, tartrate dehydratase beta-type, catalytic domain"/>
    <property type="match status" value="1"/>
</dbReference>
<feature type="domain" description="Fe-S hydro-lyase tartrate dehydratase beta-type catalytic" evidence="3">
    <location>
        <begin position="1"/>
        <end position="57"/>
    </location>
</feature>
<name>A0ABM7GL95_9GAMM</name>
<comment type="similarity">
    <text evidence="1">Belongs to the class-I fumarase family.</text>
</comment>
<dbReference type="Pfam" id="PF05683">
    <property type="entry name" value="Fumerase_C"/>
    <property type="match status" value="1"/>
</dbReference>
<keyword evidence="5" id="KW-1185">Reference proteome</keyword>
<evidence type="ECO:0000256" key="2">
    <source>
        <dbReference type="ARBA" id="ARBA00023239"/>
    </source>
</evidence>
<dbReference type="Proteomes" id="UP000289555">
    <property type="component" value="Chromosome"/>
</dbReference>
<dbReference type="EMBL" id="AP019416">
    <property type="protein sequence ID" value="BBI51278.1"/>
    <property type="molecule type" value="Genomic_DNA"/>
</dbReference>
<proteinExistence type="inferred from homology"/>
<accession>A0ABM7GL95</accession>